<dbReference type="RefSeq" id="XP_037143489.1">
    <property type="nucleotide sequence ID" value="XM_037287594.1"/>
</dbReference>
<dbReference type="KEGG" id="zmk:HG535_0C01100"/>
<evidence type="ECO:0000256" key="1">
    <source>
        <dbReference type="SAM" id="Coils"/>
    </source>
</evidence>
<gene>
    <name evidence="2" type="ORF">HG535_0C01100</name>
</gene>
<dbReference type="GeneID" id="59235457"/>
<dbReference type="EMBL" id="CP058606">
    <property type="protein sequence ID" value="QLG71761.1"/>
    <property type="molecule type" value="Genomic_DNA"/>
</dbReference>
<keyword evidence="1" id="KW-0175">Coiled coil</keyword>
<name>A0A7H9AZI3_ZYGMR</name>
<protein>
    <submittedName>
        <fullName evidence="2">Uncharacterized protein</fullName>
    </submittedName>
</protein>
<evidence type="ECO:0000313" key="3">
    <source>
        <dbReference type="Proteomes" id="UP000509704"/>
    </source>
</evidence>
<dbReference type="AlphaFoldDB" id="A0A7H9AZI3"/>
<sequence>MDLSSDNFEYIFQLTKVLSSECRANRQEREKLEILLKRLAKQSGVSYDQLSENVELQTLDAYNLMAQPDEATHLMTENYELLYQIELQEYINRKILALTSEIAEHLNSIRCFVIERKLTGSQNIDNYLEENITARKDRLHSNIESLRQSKRSTEEKLEIICQELTSQIHEIDWDSVPRNSEIYKSFKERIALLEVNYGLKVLDEQLKDSL</sequence>
<dbReference type="Proteomes" id="UP000509704">
    <property type="component" value="Chromosome 3"/>
</dbReference>
<evidence type="ECO:0000313" key="2">
    <source>
        <dbReference type="EMBL" id="QLG71761.1"/>
    </source>
</evidence>
<dbReference type="OrthoDB" id="4031914at2759"/>
<organism evidence="2 3">
    <name type="scientific">Zygotorulaspora mrakii</name>
    <name type="common">Zygosaccharomyces mrakii</name>
    <dbReference type="NCBI Taxonomy" id="42260"/>
    <lineage>
        <taxon>Eukaryota</taxon>
        <taxon>Fungi</taxon>
        <taxon>Dikarya</taxon>
        <taxon>Ascomycota</taxon>
        <taxon>Saccharomycotina</taxon>
        <taxon>Saccharomycetes</taxon>
        <taxon>Saccharomycetales</taxon>
        <taxon>Saccharomycetaceae</taxon>
        <taxon>Zygotorulaspora</taxon>
    </lineage>
</organism>
<accession>A0A7H9AZI3</accession>
<reference evidence="2 3" key="1">
    <citation type="submission" date="2020-07" db="EMBL/GenBank/DDBJ databases">
        <title>The yeast mating-type switching endonuclease HO is a domesticated member of an unorthodox homing genetic element family.</title>
        <authorList>
            <person name="Coughlan A.Y."/>
            <person name="Lombardi L."/>
            <person name="Braun-Galleani S."/>
            <person name="Martos A.R."/>
            <person name="Galeote V."/>
            <person name="Bigey F."/>
            <person name="Dequin S."/>
            <person name="Byrne K.P."/>
            <person name="Wolfe K.H."/>
        </authorList>
    </citation>
    <scope>NUCLEOTIDE SEQUENCE [LARGE SCALE GENOMIC DNA]</scope>
    <source>
        <strain evidence="2 3">NRRL Y-6702</strain>
    </source>
</reference>
<proteinExistence type="predicted"/>
<feature type="coiled-coil region" evidence="1">
    <location>
        <begin position="136"/>
        <end position="163"/>
    </location>
</feature>
<keyword evidence="3" id="KW-1185">Reference proteome</keyword>